<dbReference type="Proteomes" id="UP000256373">
    <property type="component" value="Unassembled WGS sequence"/>
</dbReference>
<keyword evidence="1" id="KW-0732">Signal</keyword>
<protein>
    <submittedName>
        <fullName evidence="2">Uncharacterized protein</fullName>
    </submittedName>
</protein>
<gene>
    <name evidence="2" type="ORF">DSL64_11895</name>
</gene>
<dbReference type="AlphaFoldDB" id="A0A3D8YF62"/>
<sequence length="204" mass="23015">MKQYLTILFLLAVGHFTASAQDQYDPQKALSSEEIFLKQNSNNKVIATPGQKYIVLDASPAIGGFHRYRFFPGDNIKFRLKNESIRFNELITGVTDSSFTIGTVNEVMKRMDYQDVLLKDIRLLKVSRRIPFVTQAAYLLPFAGLIYVGADFFNRGIDNKRFTTDGSTLIVGGAIVATGIFCYKVSFSSLKINNRNKLKVLETY</sequence>
<keyword evidence="3" id="KW-1185">Reference proteome</keyword>
<dbReference type="OrthoDB" id="963860at2"/>
<feature type="signal peptide" evidence="1">
    <location>
        <begin position="1"/>
        <end position="20"/>
    </location>
</feature>
<dbReference type="EMBL" id="QNUL01000007">
    <property type="protein sequence ID" value="REA61657.1"/>
    <property type="molecule type" value="Genomic_DNA"/>
</dbReference>
<accession>A0A3D8YF62</accession>
<name>A0A3D8YF62_9BACT</name>
<proteinExistence type="predicted"/>
<comment type="caution">
    <text evidence="2">The sequence shown here is derived from an EMBL/GenBank/DDBJ whole genome shotgun (WGS) entry which is preliminary data.</text>
</comment>
<dbReference type="RefSeq" id="WP_115831110.1">
    <property type="nucleotide sequence ID" value="NZ_QNUL01000007.1"/>
</dbReference>
<evidence type="ECO:0000256" key="1">
    <source>
        <dbReference type="SAM" id="SignalP"/>
    </source>
</evidence>
<evidence type="ECO:0000313" key="2">
    <source>
        <dbReference type="EMBL" id="REA61657.1"/>
    </source>
</evidence>
<reference evidence="2 3" key="1">
    <citation type="submission" date="2018-07" db="EMBL/GenBank/DDBJ databases">
        <title>Dyadobacter roseus sp. nov., isolated from rose rhizosphere soil.</title>
        <authorList>
            <person name="Chen L."/>
        </authorList>
    </citation>
    <scope>NUCLEOTIDE SEQUENCE [LARGE SCALE GENOMIC DNA]</scope>
    <source>
        <strain evidence="2 3">RS19</strain>
    </source>
</reference>
<organism evidence="2 3">
    <name type="scientific">Dyadobacter luteus</name>
    <dbReference type="NCBI Taxonomy" id="2259619"/>
    <lineage>
        <taxon>Bacteria</taxon>
        <taxon>Pseudomonadati</taxon>
        <taxon>Bacteroidota</taxon>
        <taxon>Cytophagia</taxon>
        <taxon>Cytophagales</taxon>
        <taxon>Spirosomataceae</taxon>
        <taxon>Dyadobacter</taxon>
    </lineage>
</organism>
<evidence type="ECO:0000313" key="3">
    <source>
        <dbReference type="Proteomes" id="UP000256373"/>
    </source>
</evidence>
<feature type="chain" id="PRO_5017609706" evidence="1">
    <location>
        <begin position="21"/>
        <end position="204"/>
    </location>
</feature>